<evidence type="ECO:0000313" key="2">
    <source>
        <dbReference type="Proteomes" id="UP000197666"/>
    </source>
</evidence>
<dbReference type="VEuPathDB" id="FungiDB:M747DRAFT_342434"/>
<organism evidence="1 2">
    <name type="scientific">Aspergillus niger</name>
    <dbReference type="NCBI Taxonomy" id="5061"/>
    <lineage>
        <taxon>Eukaryota</taxon>
        <taxon>Fungi</taxon>
        <taxon>Dikarya</taxon>
        <taxon>Ascomycota</taxon>
        <taxon>Pezizomycotina</taxon>
        <taxon>Eurotiomycetes</taxon>
        <taxon>Eurotiomycetidae</taxon>
        <taxon>Eurotiales</taxon>
        <taxon>Aspergillaceae</taxon>
        <taxon>Aspergillus</taxon>
        <taxon>Aspergillus subgen. Circumdati</taxon>
    </lineage>
</organism>
<dbReference type="Proteomes" id="UP000197666">
    <property type="component" value="Unassembled WGS sequence"/>
</dbReference>
<dbReference type="VEuPathDB" id="FungiDB:ASPNIDRAFT2_1146830"/>
<evidence type="ECO:0000313" key="1">
    <source>
        <dbReference type="EMBL" id="TPR04215.1"/>
    </source>
</evidence>
<proteinExistence type="predicted"/>
<protein>
    <submittedName>
        <fullName evidence="1">Aldo/keto reductase family protein</fullName>
    </submittedName>
</protein>
<name>A0A505I881_ASPNG</name>
<dbReference type="EMBL" id="NKJJ02000002">
    <property type="protein sequence ID" value="TPR04215.1"/>
    <property type="molecule type" value="Genomic_DNA"/>
</dbReference>
<accession>A0A505I881</accession>
<comment type="caution">
    <text evidence="1">The sequence shown here is derived from an EMBL/GenBank/DDBJ whole genome shotgun (WGS) entry which is preliminary data.</text>
</comment>
<reference evidence="2" key="1">
    <citation type="submission" date="2018-10" db="EMBL/GenBank/DDBJ databases">
        <title>FDA dAtabase for Regulatory Grade micrObial Sequences (FDA-ARGOS): Supporting development and validation of Infectious Disease Dx tests.</title>
        <authorList>
            <person name="Kerrigan L."/>
            <person name="Tallon L."/>
            <person name="Sadzewicz L."/>
            <person name="Sengamalay N."/>
            <person name="Ott S."/>
            <person name="Godinez A."/>
            <person name="Nagaraj S."/>
            <person name="Vavikolanu K."/>
            <person name="Nadendla S."/>
            <person name="George J."/>
            <person name="Sichtig H."/>
        </authorList>
    </citation>
    <scope>NUCLEOTIDE SEQUENCE [LARGE SCALE GENOMIC DNA]</scope>
    <source>
        <strain evidence="2">FDAARGOS_311</strain>
    </source>
</reference>
<gene>
    <name evidence="1" type="ORF">CAN33_0028620</name>
</gene>
<sequence>MAPRVHIKINHFPVSDSGSASTIGASLNQTNPIITDSFLDGDVVISMNNFNETIDRSAIVEVTFEGKLSTSIHLNISTQLLRMAKNLINFRLLADTTRVGTTQVRKVRIASWKPKLRAHDTEGTTSQDQPVWESTAHLIFTFDENDYMPPTFTHPYVSRRYSLIIGIEVDSFRDTNFQLQVPVHVSYDRRQGNASSICEDVRVPLDAHMVDEDVLLESCSPPPYMA</sequence>
<dbReference type="AlphaFoldDB" id="A0A505I881"/>
<dbReference type="VEuPathDB" id="FungiDB:ATCC64974_86810"/>